<dbReference type="RefSeq" id="XP_024719416.1">
    <property type="nucleotide sequence ID" value="XM_024868225.1"/>
</dbReference>
<evidence type="ECO:0000256" key="2">
    <source>
        <dbReference type="ARBA" id="ARBA00022603"/>
    </source>
</evidence>
<dbReference type="CDD" id="cd02440">
    <property type="entry name" value="AdoMet_MTases"/>
    <property type="match status" value="1"/>
</dbReference>
<keyword evidence="2 12" id="KW-0489">Methyltransferase</keyword>
<dbReference type="Pfam" id="PF08241">
    <property type="entry name" value="Methyltransf_11"/>
    <property type="match status" value="1"/>
</dbReference>
<dbReference type="FunFam" id="3.40.50.150:FF:000121">
    <property type="entry name" value="Sterol 24-C-methyltransferase"/>
    <property type="match status" value="1"/>
</dbReference>
<dbReference type="EMBL" id="KZ679013">
    <property type="protein sequence ID" value="PSS14817.1"/>
    <property type="molecule type" value="Genomic_DNA"/>
</dbReference>
<comment type="pathway">
    <text evidence="10">Steroid metabolism; ergosterol biosynthesis.</text>
</comment>
<dbReference type="GeneID" id="36576306"/>
<proteinExistence type="inferred from homology"/>
<evidence type="ECO:0000256" key="10">
    <source>
        <dbReference type="ARBA" id="ARBA00029435"/>
    </source>
</evidence>
<dbReference type="GO" id="GO:0003838">
    <property type="term" value="F:sterol 24-C-methyltransferase activity"/>
    <property type="evidence" value="ECO:0007669"/>
    <property type="project" value="TreeGrafter"/>
</dbReference>
<feature type="domain" description="SAM-dependent methyltransferase Erg6/SMT-type" evidence="14">
    <location>
        <begin position="81"/>
        <end position="376"/>
    </location>
</feature>
<keyword evidence="3 12" id="KW-0808">Transferase</keyword>
<sequence length="381" mass="42584">MAPIQLEQEDHSRDAAFNKAMHKDSANAEGGFRAMLKKDKAAQKAAVDEYFKHWDNKTAKDETEADREARKAEYATLTRHYYNLGTDLYEYGWGQSFHFCRFAYGEPFYQAIARHEHYLAAKIGIKDGDKVLDVGCGVGGPAREIAKFSGAHITGLNNNDYQIERATRYAAKEGLSDQLKFVKGDFMQMSFPDNTFDCVYAIEATVHAPSLEGVYSQIYRVLKPGGVFGVYEWLMTDKYDNNNEYHREIRLGIEQGDGISNMVTISEGIAAIKAAGFELELHEDLAKRPDPTPWYYPLAGDFKYMGSIYDFLTIARMTKVGRGIAHRFVGLLEKVGLAPGGTQKTADSLARAADCLVAGGKEDLFTPMYLMVARKPLNPKA</sequence>
<dbReference type="PANTHER" id="PTHR44068:SF1">
    <property type="entry name" value="HYPOTHETICAL LOC100005854"/>
    <property type="match status" value="1"/>
</dbReference>
<dbReference type="InterPro" id="IPR030384">
    <property type="entry name" value="MeTrfase_SMT"/>
</dbReference>
<dbReference type="GO" id="GO:0005783">
    <property type="term" value="C:endoplasmic reticulum"/>
    <property type="evidence" value="ECO:0007669"/>
    <property type="project" value="TreeGrafter"/>
</dbReference>
<keyword evidence="5 13" id="KW-0752">Steroid biosynthesis</keyword>
<dbReference type="AlphaFoldDB" id="A0A2T3AXL7"/>
<evidence type="ECO:0000259" key="14">
    <source>
        <dbReference type="PROSITE" id="PS51685"/>
    </source>
</evidence>
<keyword evidence="7 13" id="KW-0443">Lipid metabolism</keyword>
<dbReference type="InterPro" id="IPR013705">
    <property type="entry name" value="Sterol_MeTrfase_C"/>
</dbReference>
<evidence type="ECO:0000256" key="8">
    <source>
        <dbReference type="ARBA" id="ARBA00023166"/>
    </source>
</evidence>
<dbReference type="FunCoup" id="A0A2T3AXL7">
    <property type="interactions" value="286"/>
</dbReference>
<keyword evidence="4 12" id="KW-0949">S-adenosyl-L-methionine</keyword>
<evidence type="ECO:0000256" key="11">
    <source>
        <dbReference type="ARBA" id="ARBA00038188"/>
    </source>
</evidence>
<dbReference type="InterPro" id="IPR050447">
    <property type="entry name" value="Erg6_SMT_methyltransf"/>
</dbReference>
<keyword evidence="9 13" id="KW-0753">Steroid metabolism</keyword>
<evidence type="ECO:0000256" key="1">
    <source>
        <dbReference type="ARBA" id="ARBA00022516"/>
    </source>
</evidence>
<keyword evidence="6 13" id="KW-0756">Sterol biosynthesis</keyword>
<dbReference type="GO" id="GO:0032259">
    <property type="term" value="P:methylation"/>
    <property type="evidence" value="ECO:0007669"/>
    <property type="project" value="UniProtKB-KW"/>
</dbReference>
<reference evidence="15 16" key="1">
    <citation type="journal article" date="2018" name="New Phytol.">
        <title>Comparative genomics and transcriptomics depict ericoid mycorrhizal fungi as versatile saprotrophs and plant mutualists.</title>
        <authorList>
            <person name="Martino E."/>
            <person name="Morin E."/>
            <person name="Grelet G.A."/>
            <person name="Kuo A."/>
            <person name="Kohler A."/>
            <person name="Daghino S."/>
            <person name="Barry K.W."/>
            <person name="Cichocki N."/>
            <person name="Clum A."/>
            <person name="Dockter R.B."/>
            <person name="Hainaut M."/>
            <person name="Kuo R.C."/>
            <person name="LaButti K."/>
            <person name="Lindahl B.D."/>
            <person name="Lindquist E.A."/>
            <person name="Lipzen A."/>
            <person name="Khouja H.R."/>
            <person name="Magnuson J."/>
            <person name="Murat C."/>
            <person name="Ohm R.A."/>
            <person name="Singer S.W."/>
            <person name="Spatafora J.W."/>
            <person name="Wang M."/>
            <person name="Veneault-Fourrey C."/>
            <person name="Henrissat B."/>
            <person name="Grigoriev I.V."/>
            <person name="Martin F.M."/>
            <person name="Perotto S."/>
        </authorList>
    </citation>
    <scope>NUCLEOTIDE SEQUENCE [LARGE SCALE GENOMIC DNA]</scope>
    <source>
        <strain evidence="15 16">ATCC 22711</strain>
    </source>
</reference>
<evidence type="ECO:0000313" key="16">
    <source>
        <dbReference type="Proteomes" id="UP000241818"/>
    </source>
</evidence>
<dbReference type="OrthoDB" id="540004at2759"/>
<dbReference type="InterPro" id="IPR029063">
    <property type="entry name" value="SAM-dependent_MTases_sf"/>
</dbReference>
<keyword evidence="8 13" id="KW-1207">Sterol metabolism</keyword>
<dbReference type="SUPFAM" id="SSF53335">
    <property type="entry name" value="S-adenosyl-L-methionine-dependent methyltransferases"/>
    <property type="match status" value="1"/>
</dbReference>
<dbReference type="STRING" id="857342.A0A2T3AXL7"/>
<comment type="similarity">
    <text evidence="11 12 13">Belongs to the class I-like SAM-binding methyltransferase superfamily. Erg6/SMT family.</text>
</comment>
<dbReference type="InParanoid" id="A0A2T3AXL7"/>
<gene>
    <name evidence="15" type="ORF">M430DRAFT_51491</name>
</gene>
<evidence type="ECO:0000256" key="4">
    <source>
        <dbReference type="ARBA" id="ARBA00022691"/>
    </source>
</evidence>
<evidence type="ECO:0000256" key="6">
    <source>
        <dbReference type="ARBA" id="ARBA00023011"/>
    </source>
</evidence>
<organism evidence="15 16">
    <name type="scientific">Amorphotheca resinae ATCC 22711</name>
    <dbReference type="NCBI Taxonomy" id="857342"/>
    <lineage>
        <taxon>Eukaryota</taxon>
        <taxon>Fungi</taxon>
        <taxon>Dikarya</taxon>
        <taxon>Ascomycota</taxon>
        <taxon>Pezizomycotina</taxon>
        <taxon>Leotiomycetes</taxon>
        <taxon>Helotiales</taxon>
        <taxon>Amorphothecaceae</taxon>
        <taxon>Amorphotheca</taxon>
    </lineage>
</organism>
<dbReference type="Proteomes" id="UP000241818">
    <property type="component" value="Unassembled WGS sequence"/>
</dbReference>
<dbReference type="GO" id="GO:0006696">
    <property type="term" value="P:ergosterol biosynthetic process"/>
    <property type="evidence" value="ECO:0007669"/>
    <property type="project" value="TreeGrafter"/>
</dbReference>
<name>A0A2T3AXL7_AMORE</name>
<evidence type="ECO:0000256" key="9">
    <source>
        <dbReference type="ARBA" id="ARBA00023221"/>
    </source>
</evidence>
<evidence type="ECO:0000256" key="7">
    <source>
        <dbReference type="ARBA" id="ARBA00023098"/>
    </source>
</evidence>
<keyword evidence="1 13" id="KW-0444">Lipid biosynthesis</keyword>
<protein>
    <recommendedName>
        <fullName evidence="13">Sterol 24-C-methyltransferase</fullName>
        <ecNumber evidence="13">2.1.1.-</ecNumber>
    </recommendedName>
    <alternativeName>
        <fullName evidence="13">Delta(24)-sterol C-methyltransferase</fullName>
    </alternativeName>
</protein>
<keyword evidence="16" id="KW-1185">Reference proteome</keyword>
<dbReference type="PANTHER" id="PTHR44068">
    <property type="entry name" value="ZGC:194242"/>
    <property type="match status" value="1"/>
</dbReference>
<comment type="function">
    <text evidence="13">Catalyzes the transfer of methyl groups from S-adenosyl-methionine to the C-24 of sterols.</text>
</comment>
<dbReference type="PROSITE" id="PS51685">
    <property type="entry name" value="SAM_MT_ERG6_SMT"/>
    <property type="match status" value="1"/>
</dbReference>
<evidence type="ECO:0000256" key="12">
    <source>
        <dbReference type="PROSITE-ProRule" id="PRU01022"/>
    </source>
</evidence>
<dbReference type="EC" id="2.1.1.-" evidence="13"/>
<dbReference type="Gene3D" id="3.40.50.150">
    <property type="entry name" value="Vaccinia Virus protein VP39"/>
    <property type="match status" value="1"/>
</dbReference>
<dbReference type="InterPro" id="IPR013216">
    <property type="entry name" value="Methyltransf_11"/>
</dbReference>
<evidence type="ECO:0000256" key="5">
    <source>
        <dbReference type="ARBA" id="ARBA00022955"/>
    </source>
</evidence>
<dbReference type="Pfam" id="PF08498">
    <property type="entry name" value="Sterol_MT_C"/>
    <property type="match status" value="1"/>
</dbReference>
<evidence type="ECO:0000256" key="13">
    <source>
        <dbReference type="RuleBase" id="RU362025"/>
    </source>
</evidence>
<evidence type="ECO:0000256" key="3">
    <source>
        <dbReference type="ARBA" id="ARBA00022679"/>
    </source>
</evidence>
<accession>A0A2T3AXL7</accession>
<evidence type="ECO:0000313" key="15">
    <source>
        <dbReference type="EMBL" id="PSS14817.1"/>
    </source>
</evidence>